<dbReference type="HOGENOM" id="CLU_005578_0_0_1"/>
<feature type="compositionally biased region" description="Pro residues" evidence="1">
    <location>
        <begin position="362"/>
        <end position="374"/>
    </location>
</feature>
<name>G2QCB8_THET4</name>
<dbReference type="GeneID" id="11512614"/>
<feature type="transmembrane region" description="Helical" evidence="2">
    <location>
        <begin position="624"/>
        <end position="648"/>
    </location>
</feature>
<dbReference type="GO" id="GO:0004674">
    <property type="term" value="F:protein serine/threonine kinase activity"/>
    <property type="evidence" value="ECO:0007669"/>
    <property type="project" value="TreeGrafter"/>
</dbReference>
<evidence type="ECO:0000256" key="1">
    <source>
        <dbReference type="SAM" id="MobiDB-lite"/>
    </source>
</evidence>
<organism evidence="4 5">
    <name type="scientific">Thermothelomyces thermophilus (strain ATCC 42464 / BCRC 31852 / DSM 1799)</name>
    <name type="common">Sporotrichum thermophile</name>
    <dbReference type="NCBI Taxonomy" id="573729"/>
    <lineage>
        <taxon>Eukaryota</taxon>
        <taxon>Fungi</taxon>
        <taxon>Dikarya</taxon>
        <taxon>Ascomycota</taxon>
        <taxon>Pezizomycotina</taxon>
        <taxon>Sordariomycetes</taxon>
        <taxon>Sordariomycetidae</taxon>
        <taxon>Sordariales</taxon>
        <taxon>Chaetomiaceae</taxon>
        <taxon>Thermothelomyces</taxon>
    </lineage>
</organism>
<dbReference type="PROSITE" id="PS50011">
    <property type="entry name" value="PROTEIN_KINASE_DOM"/>
    <property type="match status" value="1"/>
</dbReference>
<feature type="compositionally biased region" description="Low complexity" evidence="1">
    <location>
        <begin position="349"/>
        <end position="361"/>
    </location>
</feature>
<evidence type="ECO:0000313" key="4">
    <source>
        <dbReference type="EMBL" id="AEO57293.1"/>
    </source>
</evidence>
<reference evidence="4 5" key="1">
    <citation type="journal article" date="2011" name="Nat. Biotechnol.">
        <title>Comparative genomic analysis of the thermophilic biomass-degrading fungi Myceliophthora thermophila and Thielavia terrestris.</title>
        <authorList>
            <person name="Berka R.M."/>
            <person name="Grigoriev I.V."/>
            <person name="Otillar R."/>
            <person name="Salamov A."/>
            <person name="Grimwood J."/>
            <person name="Reid I."/>
            <person name="Ishmael N."/>
            <person name="John T."/>
            <person name="Darmond C."/>
            <person name="Moisan M.-C."/>
            <person name="Henrissat B."/>
            <person name="Coutinho P.M."/>
            <person name="Lombard V."/>
            <person name="Natvig D.O."/>
            <person name="Lindquist E."/>
            <person name="Schmutz J."/>
            <person name="Lucas S."/>
            <person name="Harris P."/>
            <person name="Powlowski J."/>
            <person name="Bellemare A."/>
            <person name="Taylor D."/>
            <person name="Butler G."/>
            <person name="de Vries R.P."/>
            <person name="Allijn I.E."/>
            <person name="van den Brink J."/>
            <person name="Ushinsky S."/>
            <person name="Storms R."/>
            <person name="Powell A.J."/>
            <person name="Paulsen I.T."/>
            <person name="Elbourne L.D.H."/>
            <person name="Baker S.E."/>
            <person name="Magnuson J."/>
            <person name="LaBoissiere S."/>
            <person name="Clutterbuck A.J."/>
            <person name="Martinez D."/>
            <person name="Wogulis M."/>
            <person name="de Leon A.L."/>
            <person name="Rey M.W."/>
            <person name="Tsang A."/>
        </authorList>
    </citation>
    <scope>NUCLEOTIDE SEQUENCE [LARGE SCALE GENOMIC DNA]</scope>
    <source>
        <strain evidence="5">ATCC 42464 / BCRC 31852 / DSM 1799</strain>
    </source>
</reference>
<dbReference type="OMA" id="ETISMHI"/>
<keyword evidence="5" id="KW-1185">Reference proteome</keyword>
<dbReference type="InterPro" id="IPR051681">
    <property type="entry name" value="Ser/Thr_Kinases-Pseudokinases"/>
</dbReference>
<sequence length="1530" mass="173142">MADVEDITAQFATAWQRAKEYPLTVLRTEVFGHTLKSLQERLGQDGLFRPSSKMLAVRDIQVTATEFDRGRFLKSVDDFEALLDPEEKDPWWRFIFLRAHSSRDSLGCSREQLAMLLTYHQVMPSFLDLVFTFRARSRPLNYALFRQENYLDKNAPSLPLPHLGRSGIQVQHAFNLLTVEKSDQAQERNQWPLRHAALYHSLDLQTGRAVYILLKGDSGLASRIKHATETNRHLRPDSPRTAEQSFIASLQVHLIMLEWSVENWSEYVDSMEDTLRSRSVEAKVAPVATVTSPVNLAQSLQRRGSSFPPRGPSRTFSRQGTVHVLTSQPATMSRDNSNPQDMLREQPSEPKMPSSPTSPTSPASPAPSRFPLPPIRTMSRRTSSSGFPTRAVRRTLSGIVRRVSGGLENGAASIQQQEAAEGEEESDEVISQLAELENRFSFNELQRLSLTADEINRSILALEQSRDVIVQVQDQYRAVMSSHAFRKLLDGNKCKTEAAVFFRRVNRILHDMEVHRRRLLDLARTAEHDKYMFESLNQHTSIQTSKAFQLVAHTSSEQMMQWTLKMHEIAVKTKKETLSMHVITIFTLIFLPGTFIATLFSSGVLRWDEDGTLGSDWVVRRDGIRLFLSICLPLTAVTVSIWAAMYGAARRWARRHGRDVGLPGYADERGIVVAAGPQQQATPRGENRPRRTSAMAAVTNPDPFFRFSEFVNEAKSKYVGHDIAGNAKPYVPLSALSKYWTPHRISSVLRAIPGRLNVDPGLIRSSYLRIFSTLVYTGPDTVGSLTNLSISRNLDDDCFPRHTRPNEWPDEAFFCKFFDSIAPHQWQFFPLPFHPHKLHDRHLHKEYILPIDPVTEIDHSSAASIQRFDIHAEYNDLSPKDEHGRPTRSTFVLKIYHGRKHEASYENEYRVLDQHRRNRSPNVVELYGSFRQLESYCLILEYANAGNLGEYFENCQPPRTVEDVAAFWKSLFQVFQGLERIHQLMLYDGEEYIKGIHEDIRPENILLIKGLFPYHFVPKVADFALYSRVRTVKSRSSGSGFGLDRYGNQRFSQRHKGINMITTLADIFSAGAVLSHAAAWVVGGKGEQQRYFKQRKAYHDKNHSLFKHSGYEGCFHDSIEPIPVVAQHHQSFLRRLMPGDDVTPKVIELIDRFMLRQSNDRLPARDLHERFEQFLAIRSLASPSSLTPSTTAVTTDATPQSSCWSVQVAASPSTTNGRIISLPADPPSTAAANPDPTTRPALRVLVTSHDDGTTASTVPTAEPTARASAPPSPVSPATTPGSQIGVSEIHQYRSDVRQGRPADPRTAQLIEYLEHSLSGRDQFFFVDDSRSMGQLGRKTIADGFQALACLAKRLDPNRVELAFASQPRRVYRARHTSDLHQRVADCAYKGDGRLMEAHLGDLIDYKIIPRLSYRLLGININLWARHKVSIYVLTDGNWGPADCGGDACGVERPVRRLIEELRKRRLDRTQVSLHFIRFGNKENGRKHLERLDDFGRQDGWDIVDVKHIESDVASMIIGPLSRANDDIQAT</sequence>
<dbReference type="VEuPathDB" id="FungiDB:MYCTH_2138765"/>
<dbReference type="GO" id="GO:0005524">
    <property type="term" value="F:ATP binding"/>
    <property type="evidence" value="ECO:0007669"/>
    <property type="project" value="InterPro"/>
</dbReference>
<accession>G2QCB8</accession>
<dbReference type="eggNOG" id="KOG0192">
    <property type="taxonomic scope" value="Eukaryota"/>
</dbReference>
<gene>
    <name evidence="4" type="ORF">MYCTH_2138765</name>
</gene>
<evidence type="ECO:0000259" key="3">
    <source>
        <dbReference type="PROSITE" id="PS50011"/>
    </source>
</evidence>
<evidence type="ECO:0000256" key="2">
    <source>
        <dbReference type="SAM" id="Phobius"/>
    </source>
</evidence>
<dbReference type="InterPro" id="IPR011009">
    <property type="entry name" value="Kinase-like_dom_sf"/>
</dbReference>
<proteinExistence type="predicted"/>
<evidence type="ECO:0000313" key="5">
    <source>
        <dbReference type="Proteomes" id="UP000007322"/>
    </source>
</evidence>
<feature type="domain" description="Protein kinase" evidence="3">
    <location>
        <begin position="851"/>
        <end position="1175"/>
    </location>
</feature>
<dbReference type="KEGG" id="mtm:MYCTH_2138765"/>
<dbReference type="RefSeq" id="XP_003662538.1">
    <property type="nucleotide sequence ID" value="XM_003662490.1"/>
</dbReference>
<feature type="compositionally biased region" description="Low complexity" evidence="1">
    <location>
        <begin position="1259"/>
        <end position="1282"/>
    </location>
</feature>
<protein>
    <recommendedName>
        <fullName evidence="3">Protein kinase domain-containing protein</fullName>
    </recommendedName>
</protein>
<feature type="transmembrane region" description="Helical" evidence="2">
    <location>
        <begin position="582"/>
        <end position="604"/>
    </location>
</feature>
<keyword evidence="2" id="KW-1133">Transmembrane helix</keyword>
<dbReference type="InParanoid" id="G2QCB8"/>
<feature type="region of interest" description="Disordered" evidence="1">
    <location>
        <begin position="1216"/>
        <end position="1286"/>
    </location>
</feature>
<feature type="region of interest" description="Disordered" evidence="1">
    <location>
        <begin position="295"/>
        <end position="390"/>
    </location>
</feature>
<dbReference type="Gene3D" id="1.20.58.340">
    <property type="entry name" value="Magnesium transport protein CorA, transmembrane region"/>
    <property type="match status" value="1"/>
</dbReference>
<dbReference type="Proteomes" id="UP000007322">
    <property type="component" value="Chromosome 3"/>
</dbReference>
<dbReference type="PANTHER" id="PTHR44329">
    <property type="entry name" value="SERINE/THREONINE-PROTEIN KINASE TNNI3K-RELATED"/>
    <property type="match status" value="1"/>
</dbReference>
<dbReference type="InterPro" id="IPR058257">
    <property type="entry name" value="CorA-like_dom"/>
</dbReference>
<dbReference type="SUPFAM" id="SSF56112">
    <property type="entry name" value="Protein kinase-like (PK-like)"/>
    <property type="match status" value="1"/>
</dbReference>
<feature type="compositionally biased region" description="Polar residues" evidence="1">
    <location>
        <begin position="295"/>
        <end position="304"/>
    </location>
</feature>
<keyword evidence="2" id="KW-0472">Membrane</keyword>
<dbReference type="InterPro" id="IPR000719">
    <property type="entry name" value="Prot_kinase_dom"/>
</dbReference>
<dbReference type="Pfam" id="PF00069">
    <property type="entry name" value="Pkinase"/>
    <property type="match status" value="1"/>
</dbReference>
<dbReference type="EMBL" id="CP003004">
    <property type="protein sequence ID" value="AEO57293.1"/>
    <property type="molecule type" value="Genomic_DNA"/>
</dbReference>
<dbReference type="STRING" id="573729.G2QCB8"/>
<dbReference type="OrthoDB" id="5396681at2759"/>
<keyword evidence="2" id="KW-0812">Transmembrane</keyword>
<dbReference type="Gene3D" id="1.10.510.10">
    <property type="entry name" value="Transferase(Phosphotransferase) domain 1"/>
    <property type="match status" value="1"/>
</dbReference>
<feature type="compositionally biased region" description="Polar residues" evidence="1">
    <location>
        <begin position="314"/>
        <end position="340"/>
    </location>
</feature>
<dbReference type="CDD" id="cd00180">
    <property type="entry name" value="PKc"/>
    <property type="match status" value="1"/>
</dbReference>
<dbReference type="Pfam" id="PF26616">
    <property type="entry name" value="CorA-like"/>
    <property type="match status" value="1"/>
</dbReference>